<dbReference type="Proteomes" id="UP000000768">
    <property type="component" value="Chromosome 7"/>
</dbReference>
<name>A0A1Z5RAR6_SORBI</name>
<reference evidence="2 3" key="1">
    <citation type="journal article" date="2009" name="Nature">
        <title>The Sorghum bicolor genome and the diversification of grasses.</title>
        <authorList>
            <person name="Paterson A.H."/>
            <person name="Bowers J.E."/>
            <person name="Bruggmann R."/>
            <person name="Dubchak I."/>
            <person name="Grimwood J."/>
            <person name="Gundlach H."/>
            <person name="Haberer G."/>
            <person name="Hellsten U."/>
            <person name="Mitros T."/>
            <person name="Poliakov A."/>
            <person name="Schmutz J."/>
            <person name="Spannagl M."/>
            <person name="Tang H."/>
            <person name="Wang X."/>
            <person name="Wicker T."/>
            <person name="Bharti A.K."/>
            <person name="Chapman J."/>
            <person name="Feltus F.A."/>
            <person name="Gowik U."/>
            <person name="Grigoriev I.V."/>
            <person name="Lyons E."/>
            <person name="Maher C.A."/>
            <person name="Martis M."/>
            <person name="Narechania A."/>
            <person name="Otillar R.P."/>
            <person name="Penning B.W."/>
            <person name="Salamov A.A."/>
            <person name="Wang Y."/>
            <person name="Zhang L."/>
            <person name="Carpita N.C."/>
            <person name="Freeling M."/>
            <person name="Gingle A.R."/>
            <person name="Hash C.T."/>
            <person name="Keller B."/>
            <person name="Klein P."/>
            <person name="Kresovich S."/>
            <person name="McCann M.C."/>
            <person name="Ming R."/>
            <person name="Peterson D.G."/>
            <person name="Mehboob-ur-Rahman"/>
            <person name="Ware D."/>
            <person name="Westhoff P."/>
            <person name="Mayer K.F."/>
            <person name="Messing J."/>
            <person name="Rokhsar D.S."/>
        </authorList>
    </citation>
    <scope>NUCLEOTIDE SEQUENCE [LARGE SCALE GENOMIC DNA]</scope>
    <source>
        <strain evidence="3">cv. BTx623</strain>
    </source>
</reference>
<protein>
    <submittedName>
        <fullName evidence="2">Uncharacterized protein</fullName>
    </submittedName>
</protein>
<dbReference type="InParanoid" id="A0A1Z5RAR6"/>
<dbReference type="Gramene" id="OQU80541">
    <property type="protein sequence ID" value="OQU80541"/>
    <property type="gene ID" value="SORBI_3007G141801"/>
</dbReference>
<sequence>MGPSAEGAHPSWMSGIIADSTSPPSGRREGQGGASPCSILGAAAAGHRPWADKEAHRTAVKKRKHMNTCPATKRPARSEFLSCEQTRGIFKQP</sequence>
<feature type="region of interest" description="Disordered" evidence="1">
    <location>
        <begin position="1"/>
        <end position="73"/>
    </location>
</feature>
<reference evidence="3" key="2">
    <citation type="journal article" date="2018" name="Plant J.">
        <title>The Sorghum bicolor reference genome: improved assembly, gene annotations, a transcriptome atlas, and signatures of genome organization.</title>
        <authorList>
            <person name="McCormick R.F."/>
            <person name="Truong S.K."/>
            <person name="Sreedasyam A."/>
            <person name="Jenkins J."/>
            <person name="Shu S."/>
            <person name="Sims D."/>
            <person name="Kennedy M."/>
            <person name="Amirebrahimi M."/>
            <person name="Weers B.D."/>
            <person name="McKinley B."/>
            <person name="Mattison A."/>
            <person name="Morishige D.T."/>
            <person name="Grimwood J."/>
            <person name="Schmutz J."/>
            <person name="Mullet J.E."/>
        </authorList>
    </citation>
    <scope>NUCLEOTIDE SEQUENCE [LARGE SCALE GENOMIC DNA]</scope>
    <source>
        <strain evidence="3">cv. BTx623</strain>
    </source>
</reference>
<gene>
    <name evidence="2" type="ORF">SORBI_3007G141801</name>
</gene>
<dbReference type="AlphaFoldDB" id="A0A1Z5RAR6"/>
<evidence type="ECO:0000313" key="2">
    <source>
        <dbReference type="EMBL" id="OQU80541.1"/>
    </source>
</evidence>
<organism evidence="2 3">
    <name type="scientific">Sorghum bicolor</name>
    <name type="common">Sorghum</name>
    <name type="synonym">Sorghum vulgare</name>
    <dbReference type="NCBI Taxonomy" id="4558"/>
    <lineage>
        <taxon>Eukaryota</taxon>
        <taxon>Viridiplantae</taxon>
        <taxon>Streptophyta</taxon>
        <taxon>Embryophyta</taxon>
        <taxon>Tracheophyta</taxon>
        <taxon>Spermatophyta</taxon>
        <taxon>Magnoliopsida</taxon>
        <taxon>Liliopsida</taxon>
        <taxon>Poales</taxon>
        <taxon>Poaceae</taxon>
        <taxon>PACMAD clade</taxon>
        <taxon>Panicoideae</taxon>
        <taxon>Andropogonodae</taxon>
        <taxon>Andropogoneae</taxon>
        <taxon>Sorghinae</taxon>
        <taxon>Sorghum</taxon>
    </lineage>
</organism>
<evidence type="ECO:0000313" key="3">
    <source>
        <dbReference type="Proteomes" id="UP000000768"/>
    </source>
</evidence>
<dbReference type="EMBL" id="CM000766">
    <property type="protein sequence ID" value="OQU80541.1"/>
    <property type="molecule type" value="Genomic_DNA"/>
</dbReference>
<keyword evidence="3" id="KW-1185">Reference proteome</keyword>
<evidence type="ECO:0000256" key="1">
    <source>
        <dbReference type="SAM" id="MobiDB-lite"/>
    </source>
</evidence>
<accession>A0A1Z5RAR6</accession>
<proteinExistence type="predicted"/>